<reference evidence="6" key="1">
    <citation type="journal article" date="2014" name="Front. Microbiol.">
        <title>High frequency of phylogenetically diverse reductive dehalogenase-homologous genes in deep subseafloor sedimentary metagenomes.</title>
        <authorList>
            <person name="Kawai M."/>
            <person name="Futagami T."/>
            <person name="Toyoda A."/>
            <person name="Takaki Y."/>
            <person name="Nishi S."/>
            <person name="Hori S."/>
            <person name="Arai W."/>
            <person name="Tsubouchi T."/>
            <person name="Morono Y."/>
            <person name="Uchiyama I."/>
            <person name="Ito T."/>
            <person name="Fujiyama A."/>
            <person name="Inagaki F."/>
            <person name="Takami H."/>
        </authorList>
    </citation>
    <scope>NUCLEOTIDE SEQUENCE</scope>
    <source>
        <strain evidence="6">Expedition CK06-06</strain>
    </source>
</reference>
<dbReference type="Gene3D" id="3.20.20.70">
    <property type="entry name" value="Aldolase class I"/>
    <property type="match status" value="1"/>
</dbReference>
<keyword evidence="1" id="KW-0949">S-adenosyl-L-methionine</keyword>
<evidence type="ECO:0000259" key="5">
    <source>
        <dbReference type="PROSITE" id="PS51918"/>
    </source>
</evidence>
<proteinExistence type="predicted"/>
<dbReference type="PANTHER" id="PTHR11228:SF35">
    <property type="entry name" value="MOLYBDENUM COFACTOR BIOSYNTHESIS PROTEIN A-RELATED"/>
    <property type="match status" value="1"/>
</dbReference>
<dbReference type="GO" id="GO:0003824">
    <property type="term" value="F:catalytic activity"/>
    <property type="evidence" value="ECO:0007669"/>
    <property type="project" value="InterPro"/>
</dbReference>
<evidence type="ECO:0000256" key="4">
    <source>
        <dbReference type="ARBA" id="ARBA00023014"/>
    </source>
</evidence>
<comment type="caution">
    <text evidence="6">The sequence shown here is derived from an EMBL/GenBank/DDBJ whole genome shotgun (WGS) entry which is preliminary data.</text>
</comment>
<feature type="non-terminal residue" evidence="6">
    <location>
        <position position="1"/>
    </location>
</feature>
<accession>X1J191</accession>
<organism evidence="6">
    <name type="scientific">marine sediment metagenome</name>
    <dbReference type="NCBI Taxonomy" id="412755"/>
    <lineage>
        <taxon>unclassified sequences</taxon>
        <taxon>metagenomes</taxon>
        <taxon>ecological metagenomes</taxon>
    </lineage>
</organism>
<feature type="domain" description="Radical SAM core" evidence="5">
    <location>
        <begin position="1"/>
        <end position="193"/>
    </location>
</feature>
<dbReference type="GO" id="GO:0046872">
    <property type="term" value="F:metal ion binding"/>
    <property type="evidence" value="ECO:0007669"/>
    <property type="project" value="UniProtKB-KW"/>
</dbReference>
<dbReference type="CDD" id="cd01335">
    <property type="entry name" value="Radical_SAM"/>
    <property type="match status" value="1"/>
</dbReference>
<dbReference type="InterPro" id="IPR013785">
    <property type="entry name" value="Aldolase_TIM"/>
</dbReference>
<evidence type="ECO:0000256" key="2">
    <source>
        <dbReference type="ARBA" id="ARBA00022723"/>
    </source>
</evidence>
<sequence length="257" mass="29854">SHYLVEKVKEIVKIKGNYDLEIHLAPYGEILLYKELFKLLNNLSEIEGVSTISMQSNGLLLSTNIIEKLKKNHLTRINISLNSLKEETDCYLCNCTHYDVDKLIKNIYSLLNSNIQVLVAPVWFPGENERDIEEIIELVLKLRGEGYSKQQIQIGIQKYLIYKTGRTLKKIRPKSWGYFYLQLSKLEKKYGIKLKLGPRDFGIHKRTRVSTLDLKKDDLIKIKIVSRGRWMNECIGKINDTLGIKILLKKPIVFTED</sequence>
<keyword evidence="2" id="KW-0479">Metal-binding</keyword>
<dbReference type="InterPro" id="IPR050377">
    <property type="entry name" value="Radical_SAM_PqqE_MftC-like"/>
</dbReference>
<evidence type="ECO:0000256" key="3">
    <source>
        <dbReference type="ARBA" id="ARBA00023004"/>
    </source>
</evidence>
<dbReference type="InterPro" id="IPR007197">
    <property type="entry name" value="rSAM"/>
</dbReference>
<evidence type="ECO:0000256" key="1">
    <source>
        <dbReference type="ARBA" id="ARBA00022691"/>
    </source>
</evidence>
<dbReference type="SUPFAM" id="SSF102114">
    <property type="entry name" value="Radical SAM enzymes"/>
    <property type="match status" value="1"/>
</dbReference>
<dbReference type="PROSITE" id="PS51918">
    <property type="entry name" value="RADICAL_SAM"/>
    <property type="match status" value="1"/>
</dbReference>
<keyword evidence="4" id="KW-0411">Iron-sulfur</keyword>
<dbReference type="GO" id="GO:0051536">
    <property type="term" value="F:iron-sulfur cluster binding"/>
    <property type="evidence" value="ECO:0007669"/>
    <property type="project" value="UniProtKB-KW"/>
</dbReference>
<gene>
    <name evidence="6" type="ORF">S03H2_42187</name>
</gene>
<keyword evidence="3" id="KW-0408">Iron</keyword>
<dbReference type="AlphaFoldDB" id="X1J191"/>
<name>X1J191_9ZZZZ</name>
<evidence type="ECO:0000313" key="6">
    <source>
        <dbReference type="EMBL" id="GAH75285.1"/>
    </source>
</evidence>
<dbReference type="InterPro" id="IPR058240">
    <property type="entry name" value="rSAM_sf"/>
</dbReference>
<dbReference type="PANTHER" id="PTHR11228">
    <property type="entry name" value="RADICAL SAM DOMAIN PROTEIN"/>
    <property type="match status" value="1"/>
</dbReference>
<protein>
    <recommendedName>
        <fullName evidence="5">Radical SAM core domain-containing protein</fullName>
    </recommendedName>
</protein>
<dbReference type="Pfam" id="PF04055">
    <property type="entry name" value="Radical_SAM"/>
    <property type="match status" value="1"/>
</dbReference>
<dbReference type="EMBL" id="BARU01026246">
    <property type="protein sequence ID" value="GAH75285.1"/>
    <property type="molecule type" value="Genomic_DNA"/>
</dbReference>